<evidence type="ECO:0000313" key="2">
    <source>
        <dbReference type="EMBL" id="GAA4657823.1"/>
    </source>
</evidence>
<evidence type="ECO:0008006" key="4">
    <source>
        <dbReference type="Google" id="ProtNLM"/>
    </source>
</evidence>
<evidence type="ECO:0000256" key="1">
    <source>
        <dbReference type="SAM" id="Phobius"/>
    </source>
</evidence>
<dbReference type="Gene3D" id="1.20.1720.10">
    <property type="entry name" value="Multidrug resistance protein D"/>
    <property type="match status" value="1"/>
</dbReference>
<dbReference type="EMBL" id="BAABIL010000614">
    <property type="protein sequence ID" value="GAA4657823.1"/>
    <property type="molecule type" value="Genomic_DNA"/>
</dbReference>
<dbReference type="InterPro" id="IPR036259">
    <property type="entry name" value="MFS_trans_sf"/>
</dbReference>
<keyword evidence="1" id="KW-0812">Transmembrane</keyword>
<sequence length="216" mass="21503">MRRGARAAAGRLHRGVLATLTGYARLLRDRRFLPFALMPGLSLAVVVCYVAVSPFVLQEVHGLSPQEFAVVFACNGVALVGGSQLNAALVARVAPVAVLRVAVPLTAVVSAALLAVVLTGAGGLPGLLVVLWLLLAAGGLVPPNAVTLALAEQGRTAGAAAAVVSATQHGLAGLVGIVAAALGGDARALAVVVLAATCASTVLLVLGLRVRRPAVA</sequence>
<keyword evidence="3" id="KW-1185">Reference proteome</keyword>
<name>A0ABP8VA89_9ACTN</name>
<protein>
    <recommendedName>
        <fullName evidence="4">MFS transporter</fullName>
    </recommendedName>
</protein>
<accession>A0ABP8VA89</accession>
<evidence type="ECO:0000313" key="3">
    <source>
        <dbReference type="Proteomes" id="UP001501195"/>
    </source>
</evidence>
<dbReference type="Proteomes" id="UP001501195">
    <property type="component" value="Unassembled WGS sequence"/>
</dbReference>
<organism evidence="2 3">
    <name type="scientific">Kineococcus glutinatus</name>
    <dbReference type="NCBI Taxonomy" id="1070872"/>
    <lineage>
        <taxon>Bacteria</taxon>
        <taxon>Bacillati</taxon>
        <taxon>Actinomycetota</taxon>
        <taxon>Actinomycetes</taxon>
        <taxon>Kineosporiales</taxon>
        <taxon>Kineosporiaceae</taxon>
        <taxon>Kineococcus</taxon>
    </lineage>
</organism>
<gene>
    <name evidence="2" type="ORF">GCM10023225_32170</name>
</gene>
<keyword evidence="1" id="KW-1133">Transmembrane helix</keyword>
<reference evidence="3" key="1">
    <citation type="journal article" date="2019" name="Int. J. Syst. Evol. Microbiol.">
        <title>The Global Catalogue of Microorganisms (GCM) 10K type strain sequencing project: providing services to taxonomists for standard genome sequencing and annotation.</title>
        <authorList>
            <consortium name="The Broad Institute Genomics Platform"/>
            <consortium name="The Broad Institute Genome Sequencing Center for Infectious Disease"/>
            <person name="Wu L."/>
            <person name="Ma J."/>
        </authorList>
    </citation>
    <scope>NUCLEOTIDE SEQUENCE [LARGE SCALE GENOMIC DNA]</scope>
    <source>
        <strain evidence="3">JCM 18126</strain>
    </source>
</reference>
<feature type="transmembrane region" description="Helical" evidence="1">
    <location>
        <begin position="32"/>
        <end position="56"/>
    </location>
</feature>
<feature type="transmembrane region" description="Helical" evidence="1">
    <location>
        <begin position="188"/>
        <end position="208"/>
    </location>
</feature>
<feature type="transmembrane region" description="Helical" evidence="1">
    <location>
        <begin position="68"/>
        <end position="89"/>
    </location>
</feature>
<dbReference type="SUPFAM" id="SSF103473">
    <property type="entry name" value="MFS general substrate transporter"/>
    <property type="match status" value="1"/>
</dbReference>
<proteinExistence type="predicted"/>
<feature type="transmembrane region" description="Helical" evidence="1">
    <location>
        <begin position="101"/>
        <end position="121"/>
    </location>
</feature>
<feature type="transmembrane region" description="Helical" evidence="1">
    <location>
        <begin position="127"/>
        <end position="151"/>
    </location>
</feature>
<feature type="transmembrane region" description="Helical" evidence="1">
    <location>
        <begin position="158"/>
        <end position="182"/>
    </location>
</feature>
<keyword evidence="1" id="KW-0472">Membrane</keyword>
<comment type="caution">
    <text evidence="2">The sequence shown here is derived from an EMBL/GenBank/DDBJ whole genome shotgun (WGS) entry which is preliminary data.</text>
</comment>